<reference evidence="1 2" key="1">
    <citation type="submission" date="2020-08" db="EMBL/GenBank/DDBJ databases">
        <title>Functional genomics of gut bacteria from endangered species of beetles.</title>
        <authorList>
            <person name="Carlos-Shanley C."/>
        </authorList>
    </citation>
    <scope>NUCLEOTIDE SEQUENCE [LARGE SCALE GENOMIC DNA]</scope>
    <source>
        <strain evidence="1 2">S00192</strain>
    </source>
</reference>
<accession>A0A7W9L6K6</accession>
<dbReference type="Proteomes" id="UP000556201">
    <property type="component" value="Unassembled WGS sequence"/>
</dbReference>
<dbReference type="AlphaFoldDB" id="A0A7W9L6K6"/>
<dbReference type="RefSeq" id="WP_035305748.1">
    <property type="nucleotide sequence ID" value="NZ_JACHLJ010000003.1"/>
</dbReference>
<evidence type="ECO:0000313" key="1">
    <source>
        <dbReference type="EMBL" id="MBB5772541.1"/>
    </source>
</evidence>
<evidence type="ECO:0000313" key="2">
    <source>
        <dbReference type="Proteomes" id="UP000556201"/>
    </source>
</evidence>
<dbReference type="EMBL" id="JACHLJ010000003">
    <property type="protein sequence ID" value="MBB5772541.1"/>
    <property type="molecule type" value="Genomic_DNA"/>
</dbReference>
<gene>
    <name evidence="1" type="ORF">HNP47_002557</name>
</gene>
<name>A0A7W9L6K6_BREVE</name>
<proteinExistence type="predicted"/>
<organism evidence="1 2">
    <name type="scientific">Brevundimonas vesicularis</name>
    <name type="common">Pseudomonas vesicularis</name>
    <dbReference type="NCBI Taxonomy" id="41276"/>
    <lineage>
        <taxon>Bacteria</taxon>
        <taxon>Pseudomonadati</taxon>
        <taxon>Pseudomonadota</taxon>
        <taxon>Alphaproteobacteria</taxon>
        <taxon>Caulobacterales</taxon>
        <taxon>Caulobacteraceae</taxon>
        <taxon>Brevundimonas</taxon>
    </lineage>
</organism>
<comment type="caution">
    <text evidence="1">The sequence shown here is derived from an EMBL/GenBank/DDBJ whole genome shotgun (WGS) entry which is preliminary data.</text>
</comment>
<protein>
    <submittedName>
        <fullName evidence="1">Uncharacterized protein</fullName>
    </submittedName>
</protein>
<sequence>MRVFYLSHSNLKSLKRSLAGQQDVRSSHLTEAIARGFGFGTAAALQAWMNDDDGQYRPFDQEAFSDRVSELHGASEITFNFPELPREDRYVEDVFDQLHPIVFRKDHIQFQLPGIHEIVDIQLRPLPGGWFRFDRSHAIHTPVQAGPYYPSRDIDDDASYAMHRAIESLASYHREAVGEGHTPSESWLVSRSR</sequence>